<organism evidence="2 3">
    <name type="scientific">Candidatus Alloenteromonas pullicola</name>
    <dbReference type="NCBI Taxonomy" id="2840784"/>
    <lineage>
        <taxon>Bacteria</taxon>
        <taxon>Bacillati</taxon>
        <taxon>Bacillota</taxon>
        <taxon>Bacillota incertae sedis</taxon>
        <taxon>Candidatus Alloenteromonas</taxon>
    </lineage>
</organism>
<reference evidence="2" key="2">
    <citation type="journal article" date="2021" name="PeerJ">
        <title>Extensive microbial diversity within the chicken gut microbiome revealed by metagenomics and culture.</title>
        <authorList>
            <person name="Gilroy R."/>
            <person name="Ravi A."/>
            <person name="Getino M."/>
            <person name="Pursley I."/>
            <person name="Horton D.L."/>
            <person name="Alikhan N.F."/>
            <person name="Baker D."/>
            <person name="Gharbi K."/>
            <person name="Hall N."/>
            <person name="Watson M."/>
            <person name="Adriaenssens E.M."/>
            <person name="Foster-Nyarko E."/>
            <person name="Jarju S."/>
            <person name="Secka A."/>
            <person name="Antonio M."/>
            <person name="Oren A."/>
            <person name="Chaudhuri R.R."/>
            <person name="La Ragione R."/>
            <person name="Hildebrand F."/>
            <person name="Pallen M.J."/>
        </authorList>
    </citation>
    <scope>NUCLEOTIDE SEQUENCE</scope>
    <source>
        <strain evidence="2">ChiGjej1B1-22543</strain>
    </source>
</reference>
<dbReference type="InterPro" id="IPR036249">
    <property type="entry name" value="Thioredoxin-like_sf"/>
</dbReference>
<dbReference type="CDD" id="cd03032">
    <property type="entry name" value="ArsC_Spx"/>
    <property type="match status" value="1"/>
</dbReference>
<dbReference type="InterPro" id="IPR006660">
    <property type="entry name" value="Arsenate_reductase-like"/>
</dbReference>
<accession>A0A9D1S3M4</accession>
<dbReference type="PANTHER" id="PTHR30041">
    <property type="entry name" value="ARSENATE REDUCTASE"/>
    <property type="match status" value="1"/>
</dbReference>
<evidence type="ECO:0000313" key="3">
    <source>
        <dbReference type="Proteomes" id="UP000824070"/>
    </source>
</evidence>
<dbReference type="InterPro" id="IPR006504">
    <property type="entry name" value="Tscrpt_reg_Spx/MgsR"/>
</dbReference>
<gene>
    <name evidence="2" type="primary">spx</name>
    <name evidence="2" type="ORF">IAC52_03230</name>
</gene>
<dbReference type="Gene3D" id="3.40.30.10">
    <property type="entry name" value="Glutaredoxin"/>
    <property type="match status" value="1"/>
</dbReference>
<dbReference type="EMBL" id="DVMV01000022">
    <property type="protein sequence ID" value="HIU45293.1"/>
    <property type="molecule type" value="Genomic_DNA"/>
</dbReference>
<dbReference type="Pfam" id="PF03960">
    <property type="entry name" value="ArsC"/>
    <property type="match status" value="1"/>
</dbReference>
<proteinExistence type="inferred from homology"/>
<name>A0A9D1S3M4_9FIRM</name>
<dbReference type="SUPFAM" id="SSF52833">
    <property type="entry name" value="Thioredoxin-like"/>
    <property type="match status" value="1"/>
</dbReference>
<reference evidence="2" key="1">
    <citation type="submission" date="2020-10" db="EMBL/GenBank/DDBJ databases">
        <authorList>
            <person name="Gilroy R."/>
        </authorList>
    </citation>
    <scope>NUCLEOTIDE SEQUENCE</scope>
    <source>
        <strain evidence="2">ChiGjej1B1-22543</strain>
    </source>
</reference>
<dbReference type="PANTHER" id="PTHR30041:SF7">
    <property type="entry name" value="GLOBAL TRANSCRIPTIONAL REGULATOR SPX"/>
    <property type="match status" value="1"/>
</dbReference>
<evidence type="ECO:0000256" key="1">
    <source>
        <dbReference type="PROSITE-ProRule" id="PRU01282"/>
    </source>
</evidence>
<dbReference type="AlphaFoldDB" id="A0A9D1S3M4"/>
<sequence>MITVFVSPSCSSCRKVKKYFDDNHIEYTEKNIFSPDLTEKDIYDVITKCENGTDDIISRRSKIVSEQNIDFDSMKLSELIAFIRKNPSVLKRPIIVDDRRVQVGYNEEDITTFIPRARQLAAFYCNPTDCPRYSVCEHALDNKEDGRKD</sequence>
<evidence type="ECO:0000313" key="2">
    <source>
        <dbReference type="EMBL" id="HIU45293.1"/>
    </source>
</evidence>
<dbReference type="NCBIfam" id="TIGR01617">
    <property type="entry name" value="arsC_related"/>
    <property type="match status" value="1"/>
</dbReference>
<protein>
    <submittedName>
        <fullName evidence="2">Transcriptional regulator Spx</fullName>
    </submittedName>
</protein>
<comment type="caution">
    <text evidence="2">The sequence shown here is derived from an EMBL/GenBank/DDBJ whole genome shotgun (WGS) entry which is preliminary data.</text>
</comment>
<dbReference type="PROSITE" id="PS51353">
    <property type="entry name" value="ARSC"/>
    <property type="match status" value="1"/>
</dbReference>
<dbReference type="NCBIfam" id="NF002459">
    <property type="entry name" value="PRK01655.1"/>
    <property type="match status" value="1"/>
</dbReference>
<dbReference type="Proteomes" id="UP000824070">
    <property type="component" value="Unassembled WGS sequence"/>
</dbReference>
<comment type="similarity">
    <text evidence="1">Belongs to the ArsC family.</text>
</comment>